<dbReference type="EMBL" id="AP022587">
    <property type="protein sequence ID" value="BBY24094.1"/>
    <property type="molecule type" value="Genomic_DNA"/>
</dbReference>
<feature type="compositionally biased region" description="Basic residues" evidence="1">
    <location>
        <begin position="101"/>
        <end position="123"/>
    </location>
</feature>
<proteinExistence type="predicted"/>
<dbReference type="Gene3D" id="3.30.590.20">
    <property type="match status" value="1"/>
</dbReference>
<dbReference type="PANTHER" id="PTHR36510">
    <property type="entry name" value="GLUTAMATE--CYSTEINE LIGASE 2-RELATED"/>
    <property type="match status" value="1"/>
</dbReference>
<evidence type="ECO:0000313" key="3">
    <source>
        <dbReference type="Proteomes" id="UP000467130"/>
    </source>
</evidence>
<dbReference type="GO" id="GO:0016879">
    <property type="term" value="F:ligase activity, forming carbon-nitrogen bonds"/>
    <property type="evidence" value="ECO:0007669"/>
    <property type="project" value="TreeGrafter"/>
</dbReference>
<evidence type="ECO:0000256" key="1">
    <source>
        <dbReference type="SAM" id="MobiDB-lite"/>
    </source>
</evidence>
<dbReference type="SUPFAM" id="SSF55931">
    <property type="entry name" value="Glutamine synthetase/guanido kinase"/>
    <property type="match status" value="1"/>
</dbReference>
<name>A0A7I7QCP1_9MYCO</name>
<gene>
    <name evidence="2" type="ORF">MSTO_42990</name>
</gene>
<reference evidence="2 3" key="1">
    <citation type="journal article" date="2019" name="Emerg. Microbes Infect.">
        <title>Comprehensive subspecies identification of 175 nontuberculous mycobacteria species based on 7547 genomic profiles.</title>
        <authorList>
            <person name="Matsumoto Y."/>
            <person name="Kinjo T."/>
            <person name="Motooka D."/>
            <person name="Nabeya D."/>
            <person name="Jung N."/>
            <person name="Uechi K."/>
            <person name="Horii T."/>
            <person name="Iida T."/>
            <person name="Fujita J."/>
            <person name="Nakamura S."/>
        </authorList>
    </citation>
    <scope>NUCLEOTIDE SEQUENCE [LARGE SCALE GENOMIC DNA]</scope>
    <source>
        <strain evidence="2 3">JCM 17783</strain>
    </source>
</reference>
<accession>A0A7I7QCP1</accession>
<dbReference type="AlphaFoldDB" id="A0A7I7QCP1"/>
<evidence type="ECO:0008006" key="4">
    <source>
        <dbReference type="Google" id="ProtNLM"/>
    </source>
</evidence>
<protein>
    <recommendedName>
        <fullName evidence="4">Glutamate--cysteine ligase</fullName>
    </recommendedName>
</protein>
<dbReference type="InterPro" id="IPR014746">
    <property type="entry name" value="Gln_synth/guanido_kin_cat_dom"/>
</dbReference>
<dbReference type="KEGG" id="msto:MSTO_42990"/>
<dbReference type="PANTHER" id="PTHR36510:SF3">
    <property type="entry name" value="CONSERVED PROTEIN"/>
    <property type="match status" value="1"/>
</dbReference>
<organism evidence="2 3">
    <name type="scientific">Mycobacterium stomatepiae</name>
    <dbReference type="NCBI Taxonomy" id="470076"/>
    <lineage>
        <taxon>Bacteria</taxon>
        <taxon>Bacillati</taxon>
        <taxon>Actinomycetota</taxon>
        <taxon>Actinomycetes</taxon>
        <taxon>Mycobacteriales</taxon>
        <taxon>Mycobacteriaceae</taxon>
        <taxon>Mycobacterium</taxon>
        <taxon>Mycobacterium simiae complex</taxon>
    </lineage>
</organism>
<sequence>MGEEVKRTTYDRAHRREYRRKVQLCLDVFETMLAQSRFDSDRPLTGMEIECNLVDGDYQPAMSNRPVLDAIADPAYQKELGAYNIEFNVPPRPLTGPAWTWRRKCGPASTRRRPRPPRRAPAS</sequence>
<evidence type="ECO:0000313" key="2">
    <source>
        <dbReference type="EMBL" id="BBY24094.1"/>
    </source>
</evidence>
<feature type="region of interest" description="Disordered" evidence="1">
    <location>
        <begin position="98"/>
        <end position="123"/>
    </location>
</feature>
<keyword evidence="3" id="KW-1185">Reference proteome</keyword>
<dbReference type="Proteomes" id="UP000467130">
    <property type="component" value="Chromosome"/>
</dbReference>
<dbReference type="InterPro" id="IPR050141">
    <property type="entry name" value="GCL_type2/YbdK_subfam"/>
</dbReference>